<dbReference type="InterPro" id="IPR011701">
    <property type="entry name" value="MFS"/>
</dbReference>
<feature type="transmembrane region" description="Helical" evidence="8">
    <location>
        <begin position="75"/>
        <end position="95"/>
    </location>
</feature>
<dbReference type="PANTHER" id="PTHR23502">
    <property type="entry name" value="MAJOR FACILITATOR SUPERFAMILY"/>
    <property type="match status" value="1"/>
</dbReference>
<keyword evidence="11" id="KW-1185">Reference proteome</keyword>
<evidence type="ECO:0000256" key="5">
    <source>
        <dbReference type="ARBA" id="ARBA00022692"/>
    </source>
</evidence>
<comment type="subcellular location">
    <subcellularLocation>
        <location evidence="8">Cell inner membrane</location>
        <topology evidence="8">Multi-pass membrane protein</topology>
    </subcellularLocation>
    <subcellularLocation>
        <location evidence="1">Cell membrane</location>
        <topology evidence="1">Multi-pass membrane protein</topology>
    </subcellularLocation>
</comment>
<dbReference type="Proteomes" id="UP000246145">
    <property type="component" value="Unassembled WGS sequence"/>
</dbReference>
<dbReference type="Gene3D" id="1.20.1720.10">
    <property type="entry name" value="Multidrug resistance protein D"/>
    <property type="match status" value="1"/>
</dbReference>
<proteinExistence type="inferred from homology"/>
<dbReference type="SUPFAM" id="SSF103473">
    <property type="entry name" value="MFS general substrate transporter"/>
    <property type="match status" value="1"/>
</dbReference>
<feature type="transmembrane region" description="Helical" evidence="8">
    <location>
        <begin position="251"/>
        <end position="270"/>
    </location>
</feature>
<keyword evidence="3 8" id="KW-0813">Transport</keyword>
<dbReference type="RefSeq" id="WP_243410874.1">
    <property type="nucleotide sequence ID" value="NZ_JACCEX010000002.1"/>
</dbReference>
<dbReference type="InterPro" id="IPR036259">
    <property type="entry name" value="MFS_trans_sf"/>
</dbReference>
<dbReference type="InterPro" id="IPR020846">
    <property type="entry name" value="MFS_dom"/>
</dbReference>
<feature type="transmembrane region" description="Helical" evidence="8">
    <location>
        <begin position="44"/>
        <end position="63"/>
    </location>
</feature>
<dbReference type="CDD" id="cd17320">
    <property type="entry name" value="MFS_MdfA_MDR_like"/>
    <property type="match status" value="1"/>
</dbReference>
<feature type="transmembrane region" description="Helical" evidence="8">
    <location>
        <begin position="337"/>
        <end position="363"/>
    </location>
</feature>
<feature type="transmembrane region" description="Helical" evidence="8">
    <location>
        <begin position="216"/>
        <end position="239"/>
    </location>
</feature>
<feature type="domain" description="Major facilitator superfamily (MFS) profile" evidence="9">
    <location>
        <begin position="9"/>
        <end position="394"/>
    </location>
</feature>
<evidence type="ECO:0000256" key="6">
    <source>
        <dbReference type="ARBA" id="ARBA00022989"/>
    </source>
</evidence>
<evidence type="ECO:0000256" key="4">
    <source>
        <dbReference type="ARBA" id="ARBA00022475"/>
    </source>
</evidence>
<keyword evidence="4" id="KW-1003">Cell membrane</keyword>
<dbReference type="GO" id="GO:0015385">
    <property type="term" value="F:sodium:proton antiporter activity"/>
    <property type="evidence" value="ECO:0007669"/>
    <property type="project" value="TreeGrafter"/>
</dbReference>
<feature type="transmembrane region" description="Helical" evidence="8">
    <location>
        <begin position="7"/>
        <end position="24"/>
    </location>
</feature>
<evidence type="ECO:0000256" key="7">
    <source>
        <dbReference type="ARBA" id="ARBA00023136"/>
    </source>
</evidence>
<dbReference type="GO" id="GO:1990961">
    <property type="term" value="P:xenobiotic detoxification by transmembrane export across the plasma membrane"/>
    <property type="evidence" value="ECO:0007669"/>
    <property type="project" value="InterPro"/>
</dbReference>
<keyword evidence="6 8" id="KW-1133">Transmembrane helix</keyword>
<keyword evidence="5 8" id="KW-0812">Transmembrane</keyword>
<feature type="transmembrane region" description="Helical" evidence="8">
    <location>
        <begin position="282"/>
        <end position="300"/>
    </location>
</feature>
<feature type="transmembrane region" description="Helical" evidence="8">
    <location>
        <begin position="369"/>
        <end position="390"/>
    </location>
</feature>
<comment type="similarity">
    <text evidence="2 8">Belongs to the major facilitator superfamily. Bcr/CmlA family.</text>
</comment>
<feature type="transmembrane region" description="Helical" evidence="8">
    <location>
        <begin position="101"/>
        <end position="121"/>
    </location>
</feature>
<dbReference type="GO" id="GO:0042910">
    <property type="term" value="F:xenobiotic transmembrane transporter activity"/>
    <property type="evidence" value="ECO:0007669"/>
    <property type="project" value="InterPro"/>
</dbReference>
<sequence>MNANRQGSMVFVLGMLAATGPMAIDMYLPSIPSMAASLDADEGAVQLTLMTFFVGLMLGQLAYGPLSDKFGRKSLSYLGLGIFTLGSLACAWTETIAQLQWLRFLQGIGGSIGMVIAFAVIKDHFSGPAVGKMMSLVLAVLGITPVLAPLVGDFLHNLGSWRTIFWFLAAYGVVLALMIAALLPETRLAADRKAFELGRTLHTYGRIFVDKRFMPFTLALCTAQAGFFAYIAGSASVFISEHGLSPTQFSLIFGVNAIALMAAALINPRLHRRIGALATFRRLVVAYFAVLALLLAYLLLGGTSVAVWSVGLFLAVASLGFLMPTGSQLALAQQGRYAGTASALMGSMQFGSGALISGVSGALAHYGGLGLTAIMAACALASVLICVLWFPKKAEMPAH</sequence>
<feature type="transmembrane region" description="Helical" evidence="8">
    <location>
        <begin position="306"/>
        <end position="325"/>
    </location>
</feature>
<dbReference type="EMBL" id="QEKO01000002">
    <property type="protein sequence ID" value="PVY62343.1"/>
    <property type="molecule type" value="Genomic_DNA"/>
</dbReference>
<protein>
    <recommendedName>
        <fullName evidence="8">Bcr/CflA family efflux transporter</fullName>
    </recommendedName>
</protein>
<organism evidence="10 11">
    <name type="scientific">Pusillimonas noertemannii</name>
    <dbReference type="NCBI Taxonomy" id="305977"/>
    <lineage>
        <taxon>Bacteria</taxon>
        <taxon>Pseudomonadati</taxon>
        <taxon>Pseudomonadota</taxon>
        <taxon>Betaproteobacteria</taxon>
        <taxon>Burkholderiales</taxon>
        <taxon>Alcaligenaceae</taxon>
        <taxon>Pusillimonas</taxon>
    </lineage>
</organism>
<dbReference type="AlphaFoldDB" id="A0A2U1CMU7"/>
<evidence type="ECO:0000256" key="8">
    <source>
        <dbReference type="RuleBase" id="RU365088"/>
    </source>
</evidence>
<name>A0A2U1CMU7_9BURK</name>
<comment type="caution">
    <text evidence="10">The sequence shown here is derived from an EMBL/GenBank/DDBJ whole genome shotgun (WGS) entry which is preliminary data.</text>
</comment>
<evidence type="ECO:0000256" key="3">
    <source>
        <dbReference type="ARBA" id="ARBA00022448"/>
    </source>
</evidence>
<dbReference type="Pfam" id="PF07690">
    <property type="entry name" value="MFS_1"/>
    <property type="match status" value="1"/>
</dbReference>
<dbReference type="STRING" id="1231391.GCA_000308195_00550"/>
<evidence type="ECO:0000259" key="9">
    <source>
        <dbReference type="PROSITE" id="PS50850"/>
    </source>
</evidence>
<gene>
    <name evidence="10" type="ORF">C7440_1836</name>
</gene>
<feature type="transmembrane region" description="Helical" evidence="8">
    <location>
        <begin position="164"/>
        <end position="183"/>
    </location>
</feature>
<evidence type="ECO:0000256" key="2">
    <source>
        <dbReference type="ARBA" id="ARBA00006236"/>
    </source>
</evidence>
<dbReference type="PANTHER" id="PTHR23502:SF132">
    <property type="entry name" value="POLYAMINE TRANSPORTER 2-RELATED"/>
    <property type="match status" value="1"/>
</dbReference>
<dbReference type="InterPro" id="IPR004812">
    <property type="entry name" value="Efflux_drug-R_Bcr/CmlA"/>
</dbReference>
<evidence type="ECO:0000313" key="10">
    <source>
        <dbReference type="EMBL" id="PVY62343.1"/>
    </source>
</evidence>
<dbReference type="NCBIfam" id="TIGR00710">
    <property type="entry name" value="efflux_Bcr_CflA"/>
    <property type="match status" value="1"/>
</dbReference>
<evidence type="ECO:0000256" key="1">
    <source>
        <dbReference type="ARBA" id="ARBA00004651"/>
    </source>
</evidence>
<feature type="transmembrane region" description="Helical" evidence="8">
    <location>
        <begin position="133"/>
        <end position="152"/>
    </location>
</feature>
<accession>A0A2U1CMU7</accession>
<evidence type="ECO:0000313" key="11">
    <source>
        <dbReference type="Proteomes" id="UP000246145"/>
    </source>
</evidence>
<reference evidence="10 11" key="1">
    <citation type="submission" date="2018-04" db="EMBL/GenBank/DDBJ databases">
        <title>Genomic Encyclopedia of Type Strains, Phase IV (KMG-IV): sequencing the most valuable type-strain genomes for metagenomic binning, comparative biology and taxonomic classification.</title>
        <authorList>
            <person name="Goeker M."/>
        </authorList>
    </citation>
    <scope>NUCLEOTIDE SEQUENCE [LARGE SCALE GENOMIC DNA]</scope>
    <source>
        <strain evidence="10 11">DSM 10065</strain>
    </source>
</reference>
<dbReference type="GO" id="GO:0005886">
    <property type="term" value="C:plasma membrane"/>
    <property type="evidence" value="ECO:0007669"/>
    <property type="project" value="UniProtKB-SubCell"/>
</dbReference>
<keyword evidence="7 8" id="KW-0472">Membrane</keyword>
<keyword evidence="8" id="KW-0997">Cell inner membrane</keyword>
<dbReference type="PROSITE" id="PS50850">
    <property type="entry name" value="MFS"/>
    <property type="match status" value="1"/>
</dbReference>